<name>A0ACB8V1W5_9EURO</name>
<dbReference type="EMBL" id="JALBCA010000025">
    <property type="protein sequence ID" value="KAI2389237.1"/>
    <property type="molecule type" value="Genomic_DNA"/>
</dbReference>
<proteinExistence type="predicted"/>
<gene>
    <name evidence="1" type="ORF">LOY88_002203</name>
</gene>
<evidence type="ECO:0000313" key="1">
    <source>
        <dbReference type="EMBL" id="KAI2389237.1"/>
    </source>
</evidence>
<reference evidence="1" key="1">
    <citation type="journal article" date="2022" name="bioRxiv">
        <title>Population genetic analysis of Ophidiomyces ophidiicola, the causative agent of snake fungal disease, indicates recent introductions to the USA.</title>
        <authorList>
            <person name="Ladner J.T."/>
            <person name="Palmer J.M."/>
            <person name="Ettinger C.L."/>
            <person name="Stajich J.E."/>
            <person name="Farrell T.M."/>
            <person name="Glorioso B.M."/>
            <person name="Lawson B."/>
            <person name="Price S.J."/>
            <person name="Stengle A.G."/>
            <person name="Grear D.A."/>
            <person name="Lorch J.M."/>
        </authorList>
    </citation>
    <scope>NUCLEOTIDE SEQUENCE</scope>
    <source>
        <strain evidence="1">NWHC 24266-5</strain>
    </source>
</reference>
<protein>
    <submittedName>
        <fullName evidence="1">Uncharacterized protein</fullName>
    </submittedName>
</protein>
<organism evidence="1">
    <name type="scientific">Ophidiomyces ophidiicola</name>
    <dbReference type="NCBI Taxonomy" id="1387563"/>
    <lineage>
        <taxon>Eukaryota</taxon>
        <taxon>Fungi</taxon>
        <taxon>Dikarya</taxon>
        <taxon>Ascomycota</taxon>
        <taxon>Pezizomycotina</taxon>
        <taxon>Eurotiomycetes</taxon>
        <taxon>Eurotiomycetidae</taxon>
        <taxon>Onygenales</taxon>
        <taxon>Onygenaceae</taxon>
        <taxon>Ophidiomyces</taxon>
    </lineage>
</organism>
<sequence length="592" mass="65919">MAKESLPLRLRAYTTTDASAIPELNGIQDVPRPESARENSPQSRQDKQQSTKGLKRKIAKAALPQSQNVNLPAHFTASTPSLSRESPSRLASVSDSWDGNNIGIALGSPSMRPPDRSWLALSPPTFPGEKHIKDDDHLKRKPSKWKKFGGLFKSKSPEAMPRMPFYEVRVNDQQLQAVNSSEYVPDMKLLRKKPVIHDVHAWPARSQSLPRPEDLPSATISKEKEHLDSEKPASVHEASEGQRHWGSWSEEPGVIQQTPSGSNNPHTPLLNVDIPDVELERYSVMFGAFYDRPPRSNLLARRSKNLDRIKPPSALAGKMTCFTLFPSTPTNKAARLLGSHCLPRGPTPLQKSFTMPASPGAVHFERNPGTRLGHSPVGTSESSLSGWGSVSLQSTAPSELCDDDIESSDEEHETIRLRIKPPEQEEPMWEMVTPGRKTFPPSPRFKQRQSPVDHRPKIPQIPKIPTTPKPAKSTFPARLPAFPFQDSFRLPRSPTQTPRPPKEPIPEQDSLHKPSLSIDSTIEDFQTVEISVARSVSVSKRKRVLVPIIGKSSTALRSQERLVAKKIATPTSEVMHRGHRHERSRVALFEEA</sequence>
<accession>A0ACB8V1W5</accession>
<comment type="caution">
    <text evidence="1">The sequence shown here is derived from an EMBL/GenBank/DDBJ whole genome shotgun (WGS) entry which is preliminary data.</text>
</comment>